<evidence type="ECO:0000313" key="2">
    <source>
        <dbReference type="EMBL" id="CAJ0943970.1"/>
    </source>
</evidence>
<feature type="compositionally biased region" description="Basic and acidic residues" evidence="1">
    <location>
        <begin position="1"/>
        <end position="10"/>
    </location>
</feature>
<dbReference type="Proteomes" id="UP001176940">
    <property type="component" value="Unassembled WGS sequence"/>
</dbReference>
<proteinExistence type="predicted"/>
<protein>
    <submittedName>
        <fullName evidence="2">Uncharacterized protein</fullName>
    </submittedName>
</protein>
<feature type="region of interest" description="Disordered" evidence="1">
    <location>
        <begin position="1"/>
        <end position="71"/>
    </location>
</feature>
<evidence type="ECO:0000256" key="1">
    <source>
        <dbReference type="SAM" id="MobiDB-lite"/>
    </source>
</evidence>
<evidence type="ECO:0000313" key="3">
    <source>
        <dbReference type="Proteomes" id="UP001176940"/>
    </source>
</evidence>
<reference evidence="2" key="1">
    <citation type="submission" date="2023-07" db="EMBL/GenBank/DDBJ databases">
        <authorList>
            <person name="Stuckert A."/>
        </authorList>
    </citation>
    <scope>NUCLEOTIDE SEQUENCE</scope>
</reference>
<organism evidence="2 3">
    <name type="scientific">Ranitomeya imitator</name>
    <name type="common">mimic poison frog</name>
    <dbReference type="NCBI Taxonomy" id="111125"/>
    <lineage>
        <taxon>Eukaryota</taxon>
        <taxon>Metazoa</taxon>
        <taxon>Chordata</taxon>
        <taxon>Craniata</taxon>
        <taxon>Vertebrata</taxon>
        <taxon>Euteleostomi</taxon>
        <taxon>Amphibia</taxon>
        <taxon>Batrachia</taxon>
        <taxon>Anura</taxon>
        <taxon>Neobatrachia</taxon>
        <taxon>Hyloidea</taxon>
        <taxon>Dendrobatidae</taxon>
        <taxon>Dendrobatinae</taxon>
        <taxon>Ranitomeya</taxon>
    </lineage>
</organism>
<name>A0ABN9LLK3_9NEOB</name>
<keyword evidence="3" id="KW-1185">Reference proteome</keyword>
<dbReference type="EMBL" id="CAUEEQ010021914">
    <property type="protein sequence ID" value="CAJ0943970.1"/>
    <property type="molecule type" value="Genomic_DNA"/>
</dbReference>
<sequence>MTSRSHDRDVIAGPSPIPLLAREPDACMERSPKRHEERERSFSRMRAGPVMTSRSHDRDVMAGPSLIPPEPAACMERSEEWERWRKAATFLTNGSEDTFIVGENDLGISQFIRRKERNLIPRILLQDVWCLCSTSDP</sequence>
<comment type="caution">
    <text evidence="2">The sequence shown here is derived from an EMBL/GenBank/DDBJ whole genome shotgun (WGS) entry which is preliminary data.</text>
</comment>
<accession>A0ABN9LLK3</accession>
<gene>
    <name evidence="2" type="ORF">RIMI_LOCUS10212934</name>
</gene>
<feature type="compositionally biased region" description="Basic and acidic residues" evidence="1">
    <location>
        <begin position="22"/>
        <end position="42"/>
    </location>
</feature>